<organism evidence="2 3">
    <name type="scientific">Uabimicrobium amorphum</name>
    <dbReference type="NCBI Taxonomy" id="2596890"/>
    <lineage>
        <taxon>Bacteria</taxon>
        <taxon>Pseudomonadati</taxon>
        <taxon>Planctomycetota</taxon>
        <taxon>Candidatus Uabimicrobiia</taxon>
        <taxon>Candidatus Uabimicrobiales</taxon>
        <taxon>Candidatus Uabimicrobiaceae</taxon>
        <taxon>Candidatus Uabimicrobium</taxon>
    </lineage>
</organism>
<dbReference type="CDD" id="cd07379">
    <property type="entry name" value="MPP_239FB"/>
    <property type="match status" value="1"/>
</dbReference>
<name>A0A5S9ISE7_UABAM</name>
<dbReference type="Gene3D" id="3.60.21.10">
    <property type="match status" value="1"/>
</dbReference>
<dbReference type="InterPro" id="IPR004843">
    <property type="entry name" value="Calcineurin-like_PHP"/>
</dbReference>
<dbReference type="Pfam" id="PF00149">
    <property type="entry name" value="Metallophos"/>
    <property type="match status" value="1"/>
</dbReference>
<dbReference type="PANTHER" id="PTHR12905:SF0">
    <property type="entry name" value="CALCINEURIN-LIKE PHOSPHOESTERASE DOMAIN-CONTAINING PROTEIN"/>
    <property type="match status" value="1"/>
</dbReference>
<dbReference type="InterPro" id="IPR051693">
    <property type="entry name" value="UPF0046_metallophosphoest"/>
</dbReference>
<sequence length="221" mass="25023">MRIVAVADTHTFEKSLGELPDGDIFIHAGDLLRKGSLDELEKVSPWINSLPYKYKIIVAGNHDRCFQEDSLQACGLLKNVIYLEDSGVTIEGINFWGSPWQPQFHDWAFNLPRNALDEKWSKIPSNTHVLITHGPPKGIGDGLNSSQRAGCEYLRKRVANIRPVLHLFGHIHHDGGVWFHQSTCFANVTTWEAERMPTVFDIDPIEKIIKVVDLPKNADYE</sequence>
<dbReference type="OrthoDB" id="332939at2"/>
<keyword evidence="3" id="KW-1185">Reference proteome</keyword>
<protein>
    <recommendedName>
        <fullName evidence="1">Calcineurin-like phosphoesterase domain-containing protein</fullName>
    </recommendedName>
</protein>
<proteinExistence type="predicted"/>
<dbReference type="GO" id="GO:0016787">
    <property type="term" value="F:hydrolase activity"/>
    <property type="evidence" value="ECO:0007669"/>
    <property type="project" value="InterPro"/>
</dbReference>
<gene>
    <name evidence="2" type="ORF">UABAM_05279</name>
</gene>
<feature type="domain" description="Calcineurin-like phosphoesterase" evidence="1">
    <location>
        <begin position="1"/>
        <end position="173"/>
    </location>
</feature>
<reference evidence="2 3" key="1">
    <citation type="submission" date="2019-08" db="EMBL/GenBank/DDBJ databases">
        <title>Complete genome sequence of Candidatus Uab amorphum.</title>
        <authorList>
            <person name="Shiratori T."/>
            <person name="Suzuki S."/>
            <person name="Kakizawa Y."/>
            <person name="Ishida K."/>
        </authorList>
    </citation>
    <scope>NUCLEOTIDE SEQUENCE [LARGE SCALE GENOMIC DNA]</scope>
    <source>
        <strain evidence="2 3">SRT547</strain>
    </source>
</reference>
<dbReference type="AlphaFoldDB" id="A0A5S9ISE7"/>
<accession>A0A5S9ISE7</accession>
<dbReference type="RefSeq" id="WP_151970913.1">
    <property type="nucleotide sequence ID" value="NZ_AP019860.1"/>
</dbReference>
<evidence type="ECO:0000313" key="2">
    <source>
        <dbReference type="EMBL" id="BBM86877.1"/>
    </source>
</evidence>
<dbReference type="Proteomes" id="UP000326354">
    <property type="component" value="Chromosome"/>
</dbReference>
<dbReference type="InterPro" id="IPR029052">
    <property type="entry name" value="Metallo-depent_PP-like"/>
</dbReference>
<dbReference type="SUPFAM" id="SSF56300">
    <property type="entry name" value="Metallo-dependent phosphatases"/>
    <property type="match status" value="1"/>
</dbReference>
<evidence type="ECO:0000313" key="3">
    <source>
        <dbReference type="Proteomes" id="UP000326354"/>
    </source>
</evidence>
<dbReference type="EMBL" id="AP019860">
    <property type="protein sequence ID" value="BBM86877.1"/>
    <property type="molecule type" value="Genomic_DNA"/>
</dbReference>
<dbReference type="KEGG" id="uam:UABAM_05279"/>
<evidence type="ECO:0000259" key="1">
    <source>
        <dbReference type="Pfam" id="PF00149"/>
    </source>
</evidence>
<dbReference type="PANTHER" id="PTHR12905">
    <property type="entry name" value="METALLOPHOSPHOESTERASE"/>
    <property type="match status" value="1"/>
</dbReference>